<dbReference type="EMBL" id="VSDQ01000409">
    <property type="protein sequence ID" value="TYA84237.1"/>
    <property type="molecule type" value="Genomic_DNA"/>
</dbReference>
<name>A0A5D0IPE7_9FLAO</name>
<proteinExistence type="predicted"/>
<dbReference type="AlphaFoldDB" id="A0A5D0IPE7"/>
<evidence type="ECO:0000313" key="2">
    <source>
        <dbReference type="Proteomes" id="UP000323930"/>
    </source>
</evidence>
<evidence type="ECO:0008006" key="3">
    <source>
        <dbReference type="Google" id="ProtNLM"/>
    </source>
</evidence>
<comment type="caution">
    <text evidence="1">The sequence shown here is derived from an EMBL/GenBank/DDBJ whole genome shotgun (WGS) entry which is preliminary data.</text>
</comment>
<accession>A0A5D0IPE7</accession>
<protein>
    <recommendedName>
        <fullName evidence="3">HEPN AbiU2-like domain-containing protein</fullName>
    </recommendedName>
</protein>
<dbReference type="OrthoDB" id="1418937at2"/>
<dbReference type="Proteomes" id="UP000323930">
    <property type="component" value="Unassembled WGS sequence"/>
</dbReference>
<sequence>MYTNEDILFHIKHYEKELNESYQLLGVLESGIIKGNTQVAESSIEQIIKHIKFVCFFTSCFLDIASSLRGLVDCETNWERKFYLKNGFVVIYESAKTFGKHQKEIRNLIMSDFPELEEKYKVITQNLKNLKKEHKYDKIIATFRNKAGAHYDENFEIYFENLNLIDKPISVKTLSDFSNFLMSVIIFWSDFIDVFKEKIEKDMKNAKEKTNANNI</sequence>
<gene>
    <name evidence="1" type="ORF">FUA24_06195</name>
</gene>
<dbReference type="RefSeq" id="WP_148540640.1">
    <property type="nucleotide sequence ID" value="NZ_VSDQ01000409.1"/>
</dbReference>
<organism evidence="1 2">
    <name type="scientific">Seonamhaeicola marinus</name>
    <dbReference type="NCBI Taxonomy" id="1912246"/>
    <lineage>
        <taxon>Bacteria</taxon>
        <taxon>Pseudomonadati</taxon>
        <taxon>Bacteroidota</taxon>
        <taxon>Flavobacteriia</taxon>
        <taxon>Flavobacteriales</taxon>
        <taxon>Flavobacteriaceae</taxon>
    </lineage>
</organism>
<keyword evidence="2" id="KW-1185">Reference proteome</keyword>
<reference evidence="1 2" key="1">
    <citation type="submission" date="2019-08" db="EMBL/GenBank/DDBJ databases">
        <title>Seonamhaeicola sediminis sp. nov., isolated from marine sediment.</title>
        <authorList>
            <person name="Cao W.R."/>
        </authorList>
    </citation>
    <scope>NUCLEOTIDE SEQUENCE [LARGE SCALE GENOMIC DNA]</scope>
    <source>
        <strain evidence="1 2">B011</strain>
    </source>
</reference>
<evidence type="ECO:0000313" key="1">
    <source>
        <dbReference type="EMBL" id="TYA84237.1"/>
    </source>
</evidence>